<sequence length="27" mass="3249">MKFKYILVFVKLKYLRVGEQDIVSLDC</sequence>
<accession>A0A2P2KRL7</accession>
<protein>
    <submittedName>
        <fullName evidence="1">Uncharacterized protein MANES_02G095700</fullName>
    </submittedName>
</protein>
<dbReference type="EMBL" id="GGEC01027885">
    <property type="protein sequence ID" value="MBX08369.1"/>
    <property type="molecule type" value="Transcribed_RNA"/>
</dbReference>
<name>A0A2P2KRL7_RHIMU</name>
<reference evidence="1" key="1">
    <citation type="submission" date="2018-02" db="EMBL/GenBank/DDBJ databases">
        <title>Rhizophora mucronata_Transcriptome.</title>
        <authorList>
            <person name="Meera S.P."/>
            <person name="Sreeshan A."/>
            <person name="Augustine A."/>
        </authorList>
    </citation>
    <scope>NUCLEOTIDE SEQUENCE</scope>
    <source>
        <tissue evidence="1">Leaf</tissue>
    </source>
</reference>
<proteinExistence type="predicted"/>
<dbReference type="AlphaFoldDB" id="A0A2P2KRL7"/>
<evidence type="ECO:0000313" key="1">
    <source>
        <dbReference type="EMBL" id="MBX08369.1"/>
    </source>
</evidence>
<organism evidence="1">
    <name type="scientific">Rhizophora mucronata</name>
    <name type="common">Asiatic mangrove</name>
    <dbReference type="NCBI Taxonomy" id="61149"/>
    <lineage>
        <taxon>Eukaryota</taxon>
        <taxon>Viridiplantae</taxon>
        <taxon>Streptophyta</taxon>
        <taxon>Embryophyta</taxon>
        <taxon>Tracheophyta</taxon>
        <taxon>Spermatophyta</taxon>
        <taxon>Magnoliopsida</taxon>
        <taxon>eudicotyledons</taxon>
        <taxon>Gunneridae</taxon>
        <taxon>Pentapetalae</taxon>
        <taxon>rosids</taxon>
        <taxon>fabids</taxon>
        <taxon>Malpighiales</taxon>
        <taxon>Rhizophoraceae</taxon>
        <taxon>Rhizophora</taxon>
    </lineage>
</organism>